<dbReference type="OrthoDB" id="14833at2759"/>
<name>A0A078AVF4_STYLE</name>
<dbReference type="EMBL" id="CCKQ01014406">
    <property type="protein sequence ID" value="CDW86164.1"/>
    <property type="molecule type" value="Genomic_DNA"/>
</dbReference>
<keyword evidence="3" id="KW-1185">Reference proteome</keyword>
<dbReference type="Gene3D" id="2.40.160.120">
    <property type="match status" value="1"/>
</dbReference>
<dbReference type="SUPFAM" id="SSF144000">
    <property type="entry name" value="Oxysterol-binding protein-like"/>
    <property type="match status" value="1"/>
</dbReference>
<evidence type="ECO:0000313" key="3">
    <source>
        <dbReference type="Proteomes" id="UP000039865"/>
    </source>
</evidence>
<feature type="region of interest" description="Disordered" evidence="1">
    <location>
        <begin position="1"/>
        <end position="20"/>
    </location>
</feature>
<feature type="compositionally biased region" description="Polar residues" evidence="1">
    <location>
        <begin position="8"/>
        <end position="20"/>
    </location>
</feature>
<dbReference type="InterPro" id="IPR037239">
    <property type="entry name" value="OSBP_sf"/>
</dbReference>
<sequence length="1063" mass="121535">MVDVKINQGDSTTQESHFSSDSQFQYARGLLIFQNSNDSSNGNLSLLKTSNQLQPFKTLSLCQGSFLESNKNGNDIERLKETFTLCSSYNQIKTQAQSKVSKGFIAVAKAPIKLADLIILSLEKIGDGARATPYFMTGQNCKGSKIFDRVDVSTIIDGIAYGSVSMIKEILGAVAGIVLDPILGAKSKGFKGGAQGFGKGLLGLIFKPVAGTIDLVTYTTRGLGKTPKTIHQRIKKIVNKRRMKSLLVKQKFTQPPIRPYIPSEQDLQEQEKKRLIRLREQQQAGKFKYNDQFCIGQTDLHQYYININDMKLNISKLQEIDVNQNLFQDFQDYEGLSQSITKILTKFIAKNENKSIEALIDKISRVLKQRINHFNMDKLDKGIVSLLQIDEDDEFSSESSVDDAINRKNIDSIPSIQDEQNFQFLELDDDLEENFNQIHELSDNGHDPDQKPSDLKQFLIEEKYKNKNLEIYMVEAEQVVDEEFDGLQFDDQQSSKSLQMSQRKLSNKSSKDGYNSSLQNYQFYDAKDDELQSYRDQDLFMSARGSHQFEKSRDIFRPLTPSHEYKSKFELSQKTQQKLNDQSQMKDQGFYFGHLQCDEIKVNFIKILITKYLQMMKIYDKKVHQKLQTEDNLLVMFEKNLKDEILKDNEIKTIQLEIRLKNSNISVKSIKNIKNSVISHTSGRQDKRIQFGQNELDQKLVKKLKIIEYAKRLPIIIRSDEYRSADAHKNGGFALTDQKVLQKYRNAGKELIKQIGKQLITGNFNLTNTSFPIKCMSHKTILELIASVTCVGPAYLNAAAFAEDPVERMKYVMTASVAFVYPTHHFDKPLNPVLGETFQAELPDGSNVYMEQTCHKPPISHVLLEGPDQNYTWSGYSGFSAKAYLNSIVLNVYGSKQIIFKDGTKIVYNNQGDAFNNTFFGILNHQINGRIEFKDEQNGVTAYYEIGNNKKKAQDFFTGEIFLNNKKVSDVSGNYMGYIEFDKQRYWDLRDQVIYDVVGLPLVQCLNSDSRYRIDSQALLTGDVEQAQKNKEILEHLQRHDRANREAAEKRRSKGGAKYVYKN</sequence>
<dbReference type="Proteomes" id="UP000039865">
    <property type="component" value="Unassembled WGS sequence"/>
</dbReference>
<feature type="region of interest" description="Disordered" evidence="1">
    <location>
        <begin position="1041"/>
        <end position="1063"/>
    </location>
</feature>
<protein>
    <submittedName>
        <fullName evidence="2">Uncharacterized protein</fullName>
    </submittedName>
</protein>
<dbReference type="GO" id="GO:0032934">
    <property type="term" value="F:sterol binding"/>
    <property type="evidence" value="ECO:0007669"/>
    <property type="project" value="TreeGrafter"/>
</dbReference>
<gene>
    <name evidence="2" type="primary">Contig4974.g5316</name>
    <name evidence="2" type="ORF">STYLEM_15255</name>
</gene>
<evidence type="ECO:0000313" key="2">
    <source>
        <dbReference type="EMBL" id="CDW86164.1"/>
    </source>
</evidence>
<dbReference type="Pfam" id="PF01237">
    <property type="entry name" value="Oxysterol_BP"/>
    <property type="match status" value="1"/>
</dbReference>
<dbReference type="AlphaFoldDB" id="A0A078AVF4"/>
<dbReference type="InterPro" id="IPR000648">
    <property type="entry name" value="Oxysterol-bd"/>
</dbReference>
<feature type="compositionally biased region" description="Basic and acidic residues" evidence="1">
    <location>
        <begin position="1041"/>
        <end position="1050"/>
    </location>
</feature>
<organism evidence="2 3">
    <name type="scientific">Stylonychia lemnae</name>
    <name type="common">Ciliate</name>
    <dbReference type="NCBI Taxonomy" id="5949"/>
    <lineage>
        <taxon>Eukaryota</taxon>
        <taxon>Sar</taxon>
        <taxon>Alveolata</taxon>
        <taxon>Ciliophora</taxon>
        <taxon>Intramacronucleata</taxon>
        <taxon>Spirotrichea</taxon>
        <taxon>Stichotrichia</taxon>
        <taxon>Sporadotrichida</taxon>
        <taxon>Oxytrichidae</taxon>
        <taxon>Stylonychinae</taxon>
        <taxon>Stylonychia</taxon>
    </lineage>
</organism>
<feature type="region of interest" description="Disordered" evidence="1">
    <location>
        <begin position="490"/>
        <end position="513"/>
    </location>
</feature>
<dbReference type="InParanoid" id="A0A078AVF4"/>
<dbReference type="GO" id="GO:0005829">
    <property type="term" value="C:cytosol"/>
    <property type="evidence" value="ECO:0007669"/>
    <property type="project" value="TreeGrafter"/>
</dbReference>
<accession>A0A078AVF4</accession>
<dbReference type="GO" id="GO:0016020">
    <property type="term" value="C:membrane"/>
    <property type="evidence" value="ECO:0007669"/>
    <property type="project" value="TreeGrafter"/>
</dbReference>
<dbReference type="PANTHER" id="PTHR10972:SF148">
    <property type="entry name" value="OXYSTEROL-BINDING PROTEIN 9"/>
    <property type="match status" value="1"/>
</dbReference>
<reference evidence="2 3" key="1">
    <citation type="submission" date="2014-06" db="EMBL/GenBank/DDBJ databases">
        <authorList>
            <person name="Swart Estienne"/>
        </authorList>
    </citation>
    <scope>NUCLEOTIDE SEQUENCE [LARGE SCALE GENOMIC DNA]</scope>
    <source>
        <strain evidence="2 3">130c</strain>
    </source>
</reference>
<dbReference type="PANTHER" id="PTHR10972">
    <property type="entry name" value="OXYSTEROL-BINDING PROTEIN-RELATED"/>
    <property type="match status" value="1"/>
</dbReference>
<proteinExistence type="predicted"/>
<evidence type="ECO:0000256" key="1">
    <source>
        <dbReference type="SAM" id="MobiDB-lite"/>
    </source>
</evidence>